<reference evidence="2 3" key="1">
    <citation type="submission" date="2016-06" db="EMBL/GenBank/DDBJ databases">
        <title>Genome sequence of endosymbiont of Candidatus Endolucinida thiodiazotropha.</title>
        <authorList>
            <person name="Poehlein A."/>
            <person name="Koenig S."/>
            <person name="Heiden S.E."/>
            <person name="Thuermer A."/>
            <person name="Voget S."/>
            <person name="Daniel R."/>
            <person name="Markert S."/>
            <person name="Gros O."/>
            <person name="Schweder T."/>
        </authorList>
    </citation>
    <scope>NUCLEOTIDE SEQUENCE [LARGE SCALE GENOMIC DNA]</scope>
    <source>
        <strain evidence="2 3">COS</strain>
    </source>
</reference>
<evidence type="ECO:0000256" key="1">
    <source>
        <dbReference type="SAM" id="Phobius"/>
    </source>
</evidence>
<organism evidence="2 3">
    <name type="scientific">Candidatus Thiodiazotropha endolucinida</name>
    <dbReference type="NCBI Taxonomy" id="1655433"/>
    <lineage>
        <taxon>Bacteria</taxon>
        <taxon>Pseudomonadati</taxon>
        <taxon>Pseudomonadota</taxon>
        <taxon>Gammaproteobacteria</taxon>
        <taxon>Chromatiales</taxon>
        <taxon>Sedimenticolaceae</taxon>
        <taxon>Candidatus Thiodiazotropha</taxon>
    </lineage>
</organism>
<evidence type="ECO:0000313" key="3">
    <source>
        <dbReference type="Proteomes" id="UP000094769"/>
    </source>
</evidence>
<accession>A0A7Z0VIL5</accession>
<dbReference type="EMBL" id="MARB01000024">
    <property type="protein sequence ID" value="ODJ86280.1"/>
    <property type="molecule type" value="Genomic_DNA"/>
</dbReference>
<keyword evidence="1" id="KW-1133">Transmembrane helix</keyword>
<proteinExistence type="predicted"/>
<sequence length="97" mass="10357">MNKNNFPFVALGIGLFLMLIVMKGSVTSDDGTTAIPLLTLLVVSEFAFFVTAVGAYLGVMQILSVGIKPLIAVVTLCCIVLSIGFMWLGIELWPFSG</sequence>
<dbReference type="RefSeq" id="WP_069127215.1">
    <property type="nucleotide sequence ID" value="NZ_MARB01000024.1"/>
</dbReference>
<gene>
    <name evidence="2" type="ORF">CODIS_34750</name>
</gene>
<keyword evidence="1" id="KW-0812">Transmembrane</keyword>
<feature type="transmembrane region" description="Helical" evidence="1">
    <location>
        <begin position="70"/>
        <end position="90"/>
    </location>
</feature>
<evidence type="ECO:0000313" key="2">
    <source>
        <dbReference type="EMBL" id="ODJ86280.1"/>
    </source>
</evidence>
<dbReference type="OrthoDB" id="5772335at2"/>
<protein>
    <submittedName>
        <fullName evidence="2">Uncharacterized protein</fullName>
    </submittedName>
</protein>
<dbReference type="AlphaFoldDB" id="A0A7Z0VIL5"/>
<feature type="transmembrane region" description="Helical" evidence="1">
    <location>
        <begin position="38"/>
        <end position="58"/>
    </location>
</feature>
<keyword evidence="3" id="KW-1185">Reference proteome</keyword>
<name>A0A7Z0VIL5_9GAMM</name>
<keyword evidence="1" id="KW-0472">Membrane</keyword>
<comment type="caution">
    <text evidence="2">The sequence shown here is derived from an EMBL/GenBank/DDBJ whole genome shotgun (WGS) entry which is preliminary data.</text>
</comment>
<dbReference type="Proteomes" id="UP000094769">
    <property type="component" value="Unassembled WGS sequence"/>
</dbReference>